<feature type="transmembrane region" description="Helical" evidence="6">
    <location>
        <begin position="401"/>
        <end position="420"/>
    </location>
</feature>
<feature type="transmembrane region" description="Helical" evidence="6">
    <location>
        <begin position="800"/>
        <end position="822"/>
    </location>
</feature>
<accession>A0A2S0MWY6</accession>
<organism evidence="8 9">
    <name type="scientific">Simplicispira suum</name>
    <dbReference type="NCBI Taxonomy" id="2109915"/>
    <lineage>
        <taxon>Bacteria</taxon>
        <taxon>Pseudomonadati</taxon>
        <taxon>Pseudomonadota</taxon>
        <taxon>Betaproteobacteria</taxon>
        <taxon>Burkholderiales</taxon>
        <taxon>Comamonadaceae</taxon>
        <taxon>Simplicispira</taxon>
    </lineage>
</organism>
<dbReference type="EMBL" id="CP027669">
    <property type="protein sequence ID" value="AVO40317.1"/>
    <property type="molecule type" value="Genomic_DNA"/>
</dbReference>
<feature type="transmembrane region" description="Helical" evidence="6">
    <location>
        <begin position="716"/>
        <end position="735"/>
    </location>
</feature>
<feature type="transmembrane region" description="Helical" evidence="6">
    <location>
        <begin position="311"/>
        <end position="340"/>
    </location>
</feature>
<evidence type="ECO:0000256" key="4">
    <source>
        <dbReference type="ARBA" id="ARBA00022989"/>
    </source>
</evidence>
<keyword evidence="5 6" id="KW-0472">Membrane</keyword>
<feature type="transmembrane region" description="Helical" evidence="6">
    <location>
        <begin position="477"/>
        <end position="499"/>
    </location>
</feature>
<reference evidence="8 9" key="1">
    <citation type="submission" date="2018-03" db="EMBL/GenBank/DDBJ databases">
        <title>Genome sequencing of Simplicispira sp.</title>
        <authorList>
            <person name="Kim S.-J."/>
            <person name="Heo J."/>
            <person name="Kwon S.-W."/>
        </authorList>
    </citation>
    <scope>NUCLEOTIDE SEQUENCE [LARGE SCALE GENOMIC DNA]</scope>
    <source>
        <strain evidence="8 9">SC1-8</strain>
    </source>
</reference>
<dbReference type="GO" id="GO:0005886">
    <property type="term" value="C:plasma membrane"/>
    <property type="evidence" value="ECO:0007669"/>
    <property type="project" value="UniProtKB-SubCell"/>
</dbReference>
<evidence type="ECO:0000313" key="8">
    <source>
        <dbReference type="EMBL" id="AVO40317.1"/>
    </source>
</evidence>
<evidence type="ECO:0000256" key="5">
    <source>
        <dbReference type="ARBA" id="ARBA00023136"/>
    </source>
</evidence>
<keyword evidence="2" id="KW-1003">Cell membrane</keyword>
<feature type="domain" description="ABC3 transporter permease C-terminal" evidence="7">
    <location>
        <begin position="716"/>
        <end position="825"/>
    </location>
</feature>
<sequence>MNFSFARLAWRTLLRDLRAGELRLLMVAVTLAVAALTAVGFFADRLQGGLQRDALQLLGGDFVVASDHATPDAIVERARALGLAMVRTANFPTMARADDAQGGASRLVAFKSVTPGYPLRGSVSVAEALNAPGQPTREIPARGEVWVDASLLDSLGLKLGDRLLLGDASLRIARIITLEPDRGAGFMSFSPRVMVNDADVAATGLVQPASRITYRLVVAGAAAAVRQFQGFVDAQLQQPDMRGMRVESLDSGRTDMQQTLERAQNFLSLVALLAAMLSAVAVALAARAFAASHLDASAMLRVLGQSQRRIAASYTAEFALVGLLASLLGVVLGFAVHYVFVYLLSGLVTAGLPAASVWPALLGVGVGMTLLLAFGLPPVLQLAQVPPLRVIRRDVGALRPASLAVLGLGVAGFAALLLVVSRDLRLGLIAIGGFAAAVLLFALLSWLAVRLLRRTVNEATAPRWLVLATRQISARPAYAVVQVSSLAVGLLALVLLVLLRTDLIASWREATPPDAPNRFVINVQPDQAQDFRAMLEGAGVARYDWYPMFRGRLVAINGKAVKEDHYEDERAQRLVEREFNLSNSAVQPPHNLVVAGEWKEGESGAISVEDGLAKTLGLKLGDTLRFDMGGVQSEARITSLRKVDWGSLHANFFVMYPVDAMPDVAITYLAAYRAPETPGFDNALVRRFPNVTNVDMGATLAQIQGVLDQVIRAVEFLFAFTLAAGLVVLFAAVTATREERAREFAIMRALGAGSRLLRQVQRAELAGVGLLAGLLASSAAVAVGWALARYVFGFTWAPSPWVPLAGSVAGALLALLAGWWGLRDVLARPVVETLRRAAE</sequence>
<gene>
    <name evidence="8" type="ORF">C6571_02615</name>
</gene>
<feature type="domain" description="ABC3 transporter permease C-terminal" evidence="7">
    <location>
        <begin position="269"/>
        <end position="386"/>
    </location>
</feature>
<dbReference type="AlphaFoldDB" id="A0A2S0MWY6"/>
<dbReference type="InterPro" id="IPR003838">
    <property type="entry name" value="ABC3_permease_C"/>
</dbReference>
<feature type="transmembrane region" description="Helical" evidence="6">
    <location>
        <begin position="21"/>
        <end position="43"/>
    </location>
</feature>
<keyword evidence="3 6" id="KW-0812">Transmembrane</keyword>
<evidence type="ECO:0000256" key="3">
    <source>
        <dbReference type="ARBA" id="ARBA00022692"/>
    </source>
</evidence>
<dbReference type="PANTHER" id="PTHR30287:SF1">
    <property type="entry name" value="INNER MEMBRANE PROTEIN"/>
    <property type="match status" value="1"/>
</dbReference>
<evidence type="ECO:0000313" key="9">
    <source>
        <dbReference type="Proteomes" id="UP000239326"/>
    </source>
</evidence>
<protein>
    <submittedName>
        <fullName evidence="8">ABC transporter permease</fullName>
    </submittedName>
</protein>
<dbReference type="Pfam" id="PF02687">
    <property type="entry name" value="FtsX"/>
    <property type="match status" value="2"/>
</dbReference>
<dbReference type="OrthoDB" id="5292592at2"/>
<proteinExistence type="predicted"/>
<dbReference type="InterPro" id="IPR038766">
    <property type="entry name" value="Membrane_comp_ABC_pdt"/>
</dbReference>
<feature type="transmembrane region" description="Helical" evidence="6">
    <location>
        <begin position="360"/>
        <end position="380"/>
    </location>
</feature>
<comment type="subcellular location">
    <subcellularLocation>
        <location evidence="1">Cell membrane</location>
        <topology evidence="1">Multi-pass membrane protein</topology>
    </subcellularLocation>
</comment>
<dbReference type="RefSeq" id="WP_106445310.1">
    <property type="nucleotide sequence ID" value="NZ_CP027669.1"/>
</dbReference>
<evidence type="ECO:0000259" key="7">
    <source>
        <dbReference type="Pfam" id="PF02687"/>
    </source>
</evidence>
<name>A0A2S0MWY6_9BURK</name>
<dbReference type="Proteomes" id="UP000239326">
    <property type="component" value="Chromosome"/>
</dbReference>
<keyword evidence="4 6" id="KW-1133">Transmembrane helix</keyword>
<evidence type="ECO:0000256" key="1">
    <source>
        <dbReference type="ARBA" id="ARBA00004651"/>
    </source>
</evidence>
<feature type="transmembrane region" description="Helical" evidence="6">
    <location>
        <begin position="765"/>
        <end position="788"/>
    </location>
</feature>
<feature type="transmembrane region" description="Helical" evidence="6">
    <location>
        <begin position="426"/>
        <end position="449"/>
    </location>
</feature>
<keyword evidence="9" id="KW-1185">Reference proteome</keyword>
<dbReference type="PANTHER" id="PTHR30287">
    <property type="entry name" value="MEMBRANE COMPONENT OF PREDICTED ABC SUPERFAMILY METABOLITE UPTAKE TRANSPORTER"/>
    <property type="match status" value="1"/>
</dbReference>
<evidence type="ECO:0000256" key="2">
    <source>
        <dbReference type="ARBA" id="ARBA00022475"/>
    </source>
</evidence>
<dbReference type="KEGG" id="simp:C6571_02615"/>
<feature type="transmembrane region" description="Helical" evidence="6">
    <location>
        <begin position="266"/>
        <end position="290"/>
    </location>
</feature>
<evidence type="ECO:0000256" key="6">
    <source>
        <dbReference type="SAM" id="Phobius"/>
    </source>
</evidence>